<dbReference type="KEGG" id="cmr:Cycma_1572"/>
<name>G0J4U9_CYCMS</name>
<evidence type="ECO:0000313" key="1">
    <source>
        <dbReference type="EMBL" id="AEL25329.1"/>
    </source>
</evidence>
<gene>
    <name evidence="1" type="ordered locus">Cycma_1572</name>
</gene>
<protein>
    <recommendedName>
        <fullName evidence="3">CD-NTase associated protein 4-like DNA endonuclease domain-containing protein</fullName>
    </recommendedName>
</protein>
<dbReference type="EMBL" id="CP002955">
    <property type="protein sequence ID" value="AEL25329.1"/>
    <property type="molecule type" value="Genomic_DNA"/>
</dbReference>
<dbReference type="AlphaFoldDB" id="G0J4U9"/>
<evidence type="ECO:0000313" key="2">
    <source>
        <dbReference type="Proteomes" id="UP000001635"/>
    </source>
</evidence>
<dbReference type="HOGENOM" id="CLU_066213_0_0_10"/>
<dbReference type="OrthoDB" id="982578at2"/>
<organism evidence="1 2">
    <name type="scientific">Cyclobacterium marinum (strain ATCC 25205 / DSM 745 / LMG 13164 / NCIMB 1802)</name>
    <name type="common">Flectobacillus marinus</name>
    <dbReference type="NCBI Taxonomy" id="880070"/>
    <lineage>
        <taxon>Bacteria</taxon>
        <taxon>Pseudomonadati</taxon>
        <taxon>Bacteroidota</taxon>
        <taxon>Cytophagia</taxon>
        <taxon>Cytophagales</taxon>
        <taxon>Cyclobacteriaceae</taxon>
        <taxon>Cyclobacterium</taxon>
    </lineage>
</organism>
<keyword evidence="2" id="KW-1185">Reference proteome</keyword>
<dbReference type="Proteomes" id="UP000001635">
    <property type="component" value="Chromosome"/>
</dbReference>
<sequence length="362" mass="41916">MTENLNNNVNSGVQTNVGMEFQKHCTLYLFLDKYEQLKSERYFIILEHLEDIVFGYLDENEILTKIETYQAKKSTNKWVLSGLFEIIKKIAETSQAILNDTHPKGNGFTQQNYFATNHTVEIKTQINKTKYLATINETNSEVDYLDIDQELKNKITEGNDSISFSPEDIESLDNLTFKYIDISRTPKAQLEQLHGKFISVFGDSIIDHKAALDTFLYHLKEIESTFNQGNIAKLKDSSKRIESSEISNILNILTTKKLAFEFWRQKGELICQNLGISLFDINTFKLHFLNSFDEFKDLNESEHRKIYSFIVDNKQVFSNHYTDNDCIVAFYNEFNMKKSTTLRDIQLKAAVSAAYIEIKSTL</sequence>
<dbReference type="eggNOG" id="ENOG503021F">
    <property type="taxonomic scope" value="Bacteria"/>
</dbReference>
<dbReference type="STRING" id="880070.Cycma_1572"/>
<proteinExistence type="predicted"/>
<reference evidence="2" key="1">
    <citation type="submission" date="2011-07" db="EMBL/GenBank/DDBJ databases">
        <title>The complete genome of Cyclobacterium marinum DSM 745.</title>
        <authorList>
            <person name="Lucas S."/>
            <person name="Han J."/>
            <person name="Lapidus A."/>
            <person name="Bruce D."/>
            <person name="Goodwin L."/>
            <person name="Pitluck S."/>
            <person name="Peters L."/>
            <person name="Kyrpides N."/>
            <person name="Mavromatis K."/>
            <person name="Ivanova N."/>
            <person name="Ovchinnikova G."/>
            <person name="Chertkov O."/>
            <person name="Detter J.C."/>
            <person name="Tapia R."/>
            <person name="Han C."/>
            <person name="Land M."/>
            <person name="Hauser L."/>
            <person name="Markowitz V."/>
            <person name="Cheng J.-F."/>
            <person name="Hugenholtz P."/>
            <person name="Woyke T."/>
            <person name="Wu D."/>
            <person name="Tindall B."/>
            <person name="Schuetze A."/>
            <person name="Brambilla E."/>
            <person name="Klenk H.-P."/>
            <person name="Eisen J.A."/>
        </authorList>
    </citation>
    <scope>NUCLEOTIDE SEQUENCE [LARGE SCALE GENOMIC DNA]</scope>
    <source>
        <strain evidence="2">ATCC 25205 / DSM 745 / LMG 13164 / NCIMB 1802</strain>
    </source>
</reference>
<evidence type="ECO:0008006" key="3">
    <source>
        <dbReference type="Google" id="ProtNLM"/>
    </source>
</evidence>
<accession>G0J4U9</accession>
<dbReference type="RefSeq" id="WP_014019624.1">
    <property type="nucleotide sequence ID" value="NC_015914.1"/>
</dbReference>